<organism evidence="6 7">
    <name type="scientific">Pyricularia grisea</name>
    <name type="common">Crabgrass-specific blast fungus</name>
    <name type="synonym">Magnaporthe grisea</name>
    <dbReference type="NCBI Taxonomy" id="148305"/>
    <lineage>
        <taxon>Eukaryota</taxon>
        <taxon>Fungi</taxon>
        <taxon>Dikarya</taxon>
        <taxon>Ascomycota</taxon>
        <taxon>Pezizomycotina</taxon>
        <taxon>Sordariomycetes</taxon>
        <taxon>Sordariomycetidae</taxon>
        <taxon>Magnaporthales</taxon>
        <taxon>Pyriculariaceae</taxon>
        <taxon>Pyricularia</taxon>
    </lineage>
</organism>
<evidence type="ECO:0000313" key="7">
    <source>
        <dbReference type="RefSeq" id="XP_030978680.1"/>
    </source>
</evidence>
<reference evidence="6 7" key="1">
    <citation type="journal article" date="2019" name="Mol. Biol. Evol.">
        <title>Blast fungal genomes show frequent chromosomal changes, gene gains and losses, and effector gene turnover.</title>
        <authorList>
            <person name="Gomez Luciano L.B."/>
            <person name="Jason Tsai I."/>
            <person name="Chuma I."/>
            <person name="Tosa Y."/>
            <person name="Chen Y.H."/>
            <person name="Li J.Y."/>
            <person name="Li M.Y."/>
            <person name="Jade Lu M.Y."/>
            <person name="Nakayashiki H."/>
            <person name="Li W.H."/>
        </authorList>
    </citation>
    <scope>NUCLEOTIDE SEQUENCE [LARGE SCALE GENOMIC DNA]</scope>
    <source>
        <strain evidence="6 7">NI907</strain>
    </source>
</reference>
<dbReference type="Pfam" id="PF03893">
    <property type="entry name" value="Lipase3_N"/>
    <property type="match status" value="1"/>
</dbReference>
<keyword evidence="2" id="KW-0378">Hydrolase</keyword>
<feature type="signal peptide" evidence="3">
    <location>
        <begin position="1"/>
        <end position="21"/>
    </location>
</feature>
<keyword evidence="1 3" id="KW-0732">Signal</keyword>
<protein>
    <recommendedName>
        <fullName evidence="8">Triacylglycerol lipase</fullName>
    </recommendedName>
</protein>
<evidence type="ECO:0000313" key="6">
    <source>
        <dbReference type="Proteomes" id="UP000515153"/>
    </source>
</evidence>
<dbReference type="Pfam" id="PF01764">
    <property type="entry name" value="Lipase_3"/>
    <property type="match status" value="1"/>
</dbReference>
<dbReference type="GO" id="GO:0016787">
    <property type="term" value="F:hydrolase activity"/>
    <property type="evidence" value="ECO:0007669"/>
    <property type="project" value="UniProtKB-KW"/>
</dbReference>
<dbReference type="GeneID" id="41962948"/>
<feature type="domain" description="Fungal lipase-type" evidence="4">
    <location>
        <begin position="104"/>
        <end position="236"/>
    </location>
</feature>
<name>A0A6P8AUV6_PYRGI</name>
<proteinExistence type="predicted"/>
<dbReference type="InterPro" id="IPR005592">
    <property type="entry name" value="Mono/diacylglycerol_lipase_N"/>
</dbReference>
<dbReference type="Gene3D" id="3.40.50.1820">
    <property type="entry name" value="alpha/beta hydrolase"/>
    <property type="match status" value="1"/>
</dbReference>
<keyword evidence="6" id="KW-1185">Reference proteome</keyword>
<dbReference type="InterPro" id="IPR029058">
    <property type="entry name" value="AB_hydrolase_fold"/>
</dbReference>
<feature type="domain" description="Mono-/di-acylglycerol lipase N-terminal" evidence="5">
    <location>
        <begin position="25"/>
        <end position="79"/>
    </location>
</feature>
<feature type="chain" id="PRO_5027535609" description="Triacylglycerol lipase" evidence="3">
    <location>
        <begin position="22"/>
        <end position="301"/>
    </location>
</feature>
<dbReference type="KEGG" id="pgri:PgNI_08038"/>
<dbReference type="AlphaFoldDB" id="A0A6P8AUV6"/>
<reference evidence="7" key="2">
    <citation type="submission" date="2019-10" db="EMBL/GenBank/DDBJ databases">
        <authorList>
            <consortium name="NCBI Genome Project"/>
        </authorList>
    </citation>
    <scope>NUCLEOTIDE SEQUENCE</scope>
    <source>
        <strain evidence="7">NI907</strain>
    </source>
</reference>
<dbReference type="PANTHER" id="PTHR46640">
    <property type="entry name" value="TRIACYLGLYCEROL LIPASE, PUTATIVE (AFU_ORTHOLOGUE AFUA_6G06510)-RELATED"/>
    <property type="match status" value="1"/>
</dbReference>
<evidence type="ECO:0000256" key="1">
    <source>
        <dbReference type="ARBA" id="ARBA00022729"/>
    </source>
</evidence>
<dbReference type="RefSeq" id="XP_030978680.1">
    <property type="nucleotide sequence ID" value="XM_031128039.1"/>
</dbReference>
<dbReference type="Proteomes" id="UP000515153">
    <property type="component" value="Chromosome V"/>
</dbReference>
<dbReference type="InterPro" id="IPR002921">
    <property type="entry name" value="Fungal_lipase-type"/>
</dbReference>
<sequence>MWAIRFLSLLLLSLASKGCLGQSTAAIRGNVTEAELDTFRLFAEYTAAAYCNKSPERVSQKIVCSSDACPLIEAHETTIVATLDDDGDRAGGYIALDSTAESIVVAFHGTITAAGYVADLNAFLQDDDLCEGCQIHAGFRSIWAAIDEVVMDTVEKLHSEYPDYSIFITGHSMGAAVATIAGANLRQKLPDVVIDVYSLGSPRVGNQAFAKYVSAQPGSVFRITHVNDPVPRLPPNLLGYYHTDVEYWLSTGGATTIDYTANDVLVCKGYFNRNCNTQSDFFGFAFVAHINYLTSVGACKE</sequence>
<dbReference type="SUPFAM" id="SSF53474">
    <property type="entry name" value="alpha/beta-Hydrolases"/>
    <property type="match status" value="1"/>
</dbReference>
<gene>
    <name evidence="7" type="ORF">PgNI_08038</name>
</gene>
<evidence type="ECO:0000259" key="5">
    <source>
        <dbReference type="Pfam" id="PF03893"/>
    </source>
</evidence>
<dbReference type="InterPro" id="IPR051299">
    <property type="entry name" value="AB_hydrolase_lip/est"/>
</dbReference>
<evidence type="ECO:0000256" key="2">
    <source>
        <dbReference type="ARBA" id="ARBA00022801"/>
    </source>
</evidence>
<reference evidence="7" key="3">
    <citation type="submission" date="2025-08" db="UniProtKB">
        <authorList>
            <consortium name="RefSeq"/>
        </authorList>
    </citation>
    <scope>IDENTIFICATION</scope>
    <source>
        <strain evidence="7">NI907</strain>
    </source>
</reference>
<evidence type="ECO:0008006" key="8">
    <source>
        <dbReference type="Google" id="ProtNLM"/>
    </source>
</evidence>
<dbReference type="GO" id="GO:0016042">
    <property type="term" value="P:lipid catabolic process"/>
    <property type="evidence" value="ECO:0007669"/>
    <property type="project" value="InterPro"/>
</dbReference>
<dbReference type="PANTHER" id="PTHR46640:SF1">
    <property type="entry name" value="FUNGAL LIPASE-LIKE DOMAIN-CONTAINING PROTEIN-RELATED"/>
    <property type="match status" value="1"/>
</dbReference>
<evidence type="ECO:0000259" key="4">
    <source>
        <dbReference type="Pfam" id="PF01764"/>
    </source>
</evidence>
<evidence type="ECO:0000256" key="3">
    <source>
        <dbReference type="SAM" id="SignalP"/>
    </source>
</evidence>
<accession>A0A6P8AUV6</accession>
<dbReference type="CDD" id="cd00519">
    <property type="entry name" value="Lipase_3"/>
    <property type="match status" value="1"/>
</dbReference>